<dbReference type="KEGG" id="fma:FMG_0074"/>
<dbReference type="EC" id="2.1.1.72" evidence="1"/>
<protein>
    <recommendedName>
        <fullName evidence="1">site-specific DNA-methyltransferase (adenine-specific)</fullName>
        <ecNumber evidence="1">2.1.1.72</ecNumber>
    </recommendedName>
</protein>
<dbReference type="GO" id="GO:0003677">
    <property type="term" value="F:DNA binding"/>
    <property type="evidence" value="ECO:0007669"/>
    <property type="project" value="UniProtKB-KW"/>
</dbReference>
<evidence type="ECO:0000256" key="3">
    <source>
        <dbReference type="ARBA" id="ARBA00022679"/>
    </source>
</evidence>
<dbReference type="GO" id="GO:0009007">
    <property type="term" value="F:site-specific DNA-methyltransferase (adenine-specific) activity"/>
    <property type="evidence" value="ECO:0007669"/>
    <property type="project" value="UniProtKB-EC"/>
</dbReference>
<dbReference type="PANTHER" id="PTHR42933:SF1">
    <property type="entry name" value="SITE-SPECIFIC DNA-METHYLTRANSFERASE (ADENINE-SPECIFIC)"/>
    <property type="match status" value="1"/>
</dbReference>
<evidence type="ECO:0000259" key="8">
    <source>
        <dbReference type="Pfam" id="PF02384"/>
    </source>
</evidence>
<reference evidence="9 10" key="1">
    <citation type="journal article" date="2008" name="DNA Res.">
        <title>Complete genome sequence of Finegoldia magna, an anaerobic opportunistic pathogen.</title>
        <authorList>
            <person name="Goto T."/>
            <person name="Yamashita A."/>
            <person name="Hirakawa H."/>
            <person name="Matsutani M."/>
            <person name="Todo K."/>
            <person name="Ohshima K."/>
            <person name="Toh H."/>
            <person name="Miyamoto K."/>
            <person name="Kuhara S."/>
            <person name="Hattori M."/>
            <person name="Shimizu T."/>
            <person name="Akimoto S."/>
        </authorList>
    </citation>
    <scope>NUCLEOTIDE SEQUENCE [LARGE SCALE GENOMIC DNA]</scope>
    <source>
        <strain evidence="10">ATCC 29328 / DSM 20472 / WAL 2508</strain>
    </source>
</reference>
<evidence type="ECO:0000256" key="4">
    <source>
        <dbReference type="ARBA" id="ARBA00022691"/>
    </source>
</evidence>
<keyword evidence="10" id="KW-1185">Reference proteome</keyword>
<dbReference type="Gene3D" id="3.90.220.20">
    <property type="entry name" value="DNA methylase specificity domains"/>
    <property type="match status" value="1"/>
</dbReference>
<dbReference type="HOGENOM" id="CLU_477988_0_0_9"/>
<comment type="catalytic activity">
    <reaction evidence="7">
        <text>a 2'-deoxyadenosine in DNA + S-adenosyl-L-methionine = an N(6)-methyl-2'-deoxyadenosine in DNA + S-adenosyl-L-homocysteine + H(+)</text>
        <dbReference type="Rhea" id="RHEA:15197"/>
        <dbReference type="Rhea" id="RHEA-COMP:12418"/>
        <dbReference type="Rhea" id="RHEA-COMP:12419"/>
        <dbReference type="ChEBI" id="CHEBI:15378"/>
        <dbReference type="ChEBI" id="CHEBI:57856"/>
        <dbReference type="ChEBI" id="CHEBI:59789"/>
        <dbReference type="ChEBI" id="CHEBI:90615"/>
        <dbReference type="ChEBI" id="CHEBI:90616"/>
        <dbReference type="EC" id="2.1.1.72"/>
    </reaction>
</comment>
<keyword evidence="3" id="KW-0808">Transferase</keyword>
<dbReference type="STRING" id="334413.FMG_0074"/>
<feature type="domain" description="DNA methylase adenine-specific" evidence="8">
    <location>
        <begin position="115"/>
        <end position="374"/>
    </location>
</feature>
<dbReference type="InterPro" id="IPR051537">
    <property type="entry name" value="DNA_Adenine_Mtase"/>
</dbReference>
<proteinExistence type="predicted"/>
<dbReference type="GO" id="GO:0032259">
    <property type="term" value="P:methylation"/>
    <property type="evidence" value="ECO:0007669"/>
    <property type="project" value="UniProtKB-KW"/>
</dbReference>
<dbReference type="eggNOG" id="COG0732">
    <property type="taxonomic scope" value="Bacteria"/>
</dbReference>
<dbReference type="AlphaFoldDB" id="B0RZN3"/>
<dbReference type="eggNOG" id="COG0286">
    <property type="taxonomic scope" value="Bacteria"/>
</dbReference>
<dbReference type="InterPro" id="IPR044946">
    <property type="entry name" value="Restrct_endonuc_typeI_TRD_sf"/>
</dbReference>
<dbReference type="Gene3D" id="3.40.50.150">
    <property type="entry name" value="Vaccinia Virus protein VP39"/>
    <property type="match status" value="1"/>
</dbReference>
<evidence type="ECO:0000313" key="10">
    <source>
        <dbReference type="Proteomes" id="UP000001319"/>
    </source>
</evidence>
<dbReference type="Proteomes" id="UP000001319">
    <property type="component" value="Chromosome"/>
</dbReference>
<dbReference type="GO" id="GO:0009307">
    <property type="term" value="P:DNA restriction-modification system"/>
    <property type="evidence" value="ECO:0007669"/>
    <property type="project" value="UniProtKB-KW"/>
</dbReference>
<evidence type="ECO:0000256" key="6">
    <source>
        <dbReference type="ARBA" id="ARBA00023125"/>
    </source>
</evidence>
<name>B0RZN3_FINM2</name>
<dbReference type="PANTHER" id="PTHR42933">
    <property type="entry name" value="SLR6095 PROTEIN"/>
    <property type="match status" value="1"/>
</dbReference>
<sequence>MTLQKKEYLELKKWFDEEGKKVLWEMMSNWRGIIDKPLDAFYIFARAFYDDKLLNEKLGNNKSIKILFYRIDNEYHDFVEEVREKLSPNQIKSIILNFYNLDNIRSIHMIPGFSIPTGISELSYKLLDIKKGDKLFQPNSQAGEFMIDFLINHPECDISAIEINTSYILTSQLKLPIIGHQNRASIRQEDYFNTDLSTLEYNKVFSMPPMGMLYRDFDKRVNDKNLIELYKKNDFNTKNEWTDILKIISNTKFEKAIFIVHSGILFKERDEKIRKYLIDNGYIESVIELAPRLFTGIGISTNILLISKNNKKVKMVDASEIYHSDKMVNKITKDDVEVIFDAYKNESTISKEVSPEEFEDNNYSFIPRRYTNEEIDLKNYVYLKDITKIKRGYANLKKSDLYKRISRENTNNKIIAAGDIDDNFNIADLTSLTEIEDKEETYCVKDGDIIFSRGGSYNSLLIRNSGNYRILVNGTLYILNCDEQKIDPYYLQMYLASDHCLSQIESLNTGKSIQFMSINQLGELKIPKVSKEKEKELSQKYKMILDKKEIIRIQKIKLEEDVSELVSEVI</sequence>
<keyword evidence="2" id="KW-0489">Methyltransferase</keyword>
<evidence type="ECO:0000256" key="5">
    <source>
        <dbReference type="ARBA" id="ARBA00022747"/>
    </source>
</evidence>
<dbReference type="SUPFAM" id="SSF53335">
    <property type="entry name" value="S-adenosyl-L-methionine-dependent methyltransferases"/>
    <property type="match status" value="1"/>
</dbReference>
<accession>B0RZN3</accession>
<dbReference type="EMBL" id="AP008971">
    <property type="protein sequence ID" value="BAG07492.1"/>
    <property type="molecule type" value="Genomic_DNA"/>
</dbReference>
<keyword evidence="5" id="KW-0680">Restriction system</keyword>
<evidence type="ECO:0000256" key="2">
    <source>
        <dbReference type="ARBA" id="ARBA00022603"/>
    </source>
</evidence>
<dbReference type="InterPro" id="IPR029063">
    <property type="entry name" value="SAM-dependent_MTases_sf"/>
</dbReference>
<evidence type="ECO:0000256" key="1">
    <source>
        <dbReference type="ARBA" id="ARBA00011900"/>
    </source>
</evidence>
<dbReference type="InterPro" id="IPR003356">
    <property type="entry name" value="DNA_methylase_A-5"/>
</dbReference>
<evidence type="ECO:0000313" key="9">
    <source>
        <dbReference type="EMBL" id="BAG07492.1"/>
    </source>
</evidence>
<dbReference type="SUPFAM" id="SSF116734">
    <property type="entry name" value="DNA methylase specificity domain"/>
    <property type="match status" value="1"/>
</dbReference>
<evidence type="ECO:0000256" key="7">
    <source>
        <dbReference type="ARBA" id="ARBA00047942"/>
    </source>
</evidence>
<keyword evidence="6" id="KW-0238">DNA-binding</keyword>
<dbReference type="Pfam" id="PF02384">
    <property type="entry name" value="N6_Mtase"/>
    <property type="match status" value="1"/>
</dbReference>
<keyword evidence="4" id="KW-0949">S-adenosyl-L-methionine</keyword>
<dbReference type="GO" id="GO:0008170">
    <property type="term" value="F:N-methyltransferase activity"/>
    <property type="evidence" value="ECO:0007669"/>
    <property type="project" value="InterPro"/>
</dbReference>
<gene>
    <name evidence="9" type="ordered locus">FMG_0074</name>
</gene>
<organism evidence="9 10">
    <name type="scientific">Finegoldia magna (strain ATCC 29328 / DSM 20472 / WAL 2508)</name>
    <name type="common">Peptostreptococcus magnus</name>
    <dbReference type="NCBI Taxonomy" id="334413"/>
    <lineage>
        <taxon>Bacteria</taxon>
        <taxon>Bacillati</taxon>
        <taxon>Bacillota</taxon>
        <taxon>Tissierellia</taxon>
        <taxon>Tissierellales</taxon>
        <taxon>Peptoniphilaceae</taxon>
        <taxon>Finegoldia</taxon>
    </lineage>
</organism>